<dbReference type="GO" id="GO:0098797">
    <property type="term" value="C:plasma membrane protein complex"/>
    <property type="evidence" value="ECO:0007669"/>
    <property type="project" value="TreeGrafter"/>
</dbReference>
<keyword evidence="7" id="KW-0653">Protein transport</keyword>
<dbReference type="Proteomes" id="UP000295443">
    <property type="component" value="Unassembled WGS sequence"/>
</dbReference>
<reference evidence="11 12" key="1">
    <citation type="submission" date="2019-03" db="EMBL/GenBank/DDBJ databases">
        <title>Genome sequence of Thiobacillaceae bacterium LSR1, a sulfur-oxidizing bacterium isolated from freshwater sediment.</title>
        <authorList>
            <person name="Li S."/>
        </authorList>
    </citation>
    <scope>NUCLEOTIDE SEQUENCE [LARGE SCALE GENOMIC DNA]</scope>
    <source>
        <strain evidence="11 12">LSR1</strain>
    </source>
</reference>
<keyword evidence="5" id="KW-0997">Cell inner membrane</keyword>
<evidence type="ECO:0000256" key="3">
    <source>
        <dbReference type="ARBA" id="ARBA00022448"/>
    </source>
</evidence>
<keyword evidence="8" id="KW-1133">Transmembrane helix</keyword>
<comment type="subcellular location">
    <subcellularLocation>
        <location evidence="1">Cell inner membrane</location>
        <topology evidence="1">Single-pass membrane protein</topology>
        <orientation evidence="1">Periplasmic side</orientation>
    </subcellularLocation>
</comment>
<evidence type="ECO:0000313" key="12">
    <source>
        <dbReference type="Proteomes" id="UP000295443"/>
    </source>
</evidence>
<sequence length="126" mass="13809">MTVPPAPEPVPVQEPVPFAMPVTVPVPPAPPEPLIEARFDADYLANPKPAYPLISRRLGEQGVVHLRVHVGTDGLPLKVEVKRSSGFERLDRCAQETVTRWRFVPAKRGSNAVASWVVVPIVFSLT</sequence>
<evidence type="ECO:0000256" key="4">
    <source>
        <dbReference type="ARBA" id="ARBA00022475"/>
    </source>
</evidence>
<comment type="similarity">
    <text evidence="2">Belongs to the TonB family.</text>
</comment>
<accession>A0A4V2NVX2</accession>
<dbReference type="RefSeq" id="WP_131446412.1">
    <property type="nucleotide sequence ID" value="NZ_SJZB01000030.1"/>
</dbReference>
<keyword evidence="12" id="KW-1185">Reference proteome</keyword>
<evidence type="ECO:0000256" key="6">
    <source>
        <dbReference type="ARBA" id="ARBA00022692"/>
    </source>
</evidence>
<gene>
    <name evidence="11" type="ORF">EZJ19_08030</name>
</gene>
<dbReference type="NCBIfam" id="TIGR01352">
    <property type="entry name" value="tonB_Cterm"/>
    <property type="match status" value="1"/>
</dbReference>
<dbReference type="InterPro" id="IPR051045">
    <property type="entry name" value="TonB-dependent_transducer"/>
</dbReference>
<evidence type="ECO:0000256" key="1">
    <source>
        <dbReference type="ARBA" id="ARBA00004383"/>
    </source>
</evidence>
<dbReference type="InterPro" id="IPR006260">
    <property type="entry name" value="TonB/TolA_C"/>
</dbReference>
<dbReference type="PANTHER" id="PTHR33446">
    <property type="entry name" value="PROTEIN TONB-RELATED"/>
    <property type="match status" value="1"/>
</dbReference>
<dbReference type="SUPFAM" id="SSF74653">
    <property type="entry name" value="TolA/TonB C-terminal domain"/>
    <property type="match status" value="1"/>
</dbReference>
<evidence type="ECO:0000256" key="2">
    <source>
        <dbReference type="ARBA" id="ARBA00006555"/>
    </source>
</evidence>
<feature type="domain" description="TonB C-terminal" evidence="10">
    <location>
        <begin position="36"/>
        <end position="126"/>
    </location>
</feature>
<keyword evidence="9" id="KW-0472">Membrane</keyword>
<organism evidence="11 12">
    <name type="scientific">Parasulfuritortus cantonensis</name>
    <dbReference type="NCBI Taxonomy" id="2528202"/>
    <lineage>
        <taxon>Bacteria</taxon>
        <taxon>Pseudomonadati</taxon>
        <taxon>Pseudomonadota</taxon>
        <taxon>Betaproteobacteria</taxon>
        <taxon>Nitrosomonadales</taxon>
        <taxon>Thiobacillaceae</taxon>
        <taxon>Parasulfuritortus</taxon>
    </lineage>
</organism>
<keyword evidence="4" id="KW-1003">Cell membrane</keyword>
<dbReference type="AlphaFoldDB" id="A0A4V2NVX2"/>
<keyword evidence="3" id="KW-0813">Transport</keyword>
<evidence type="ECO:0000259" key="10">
    <source>
        <dbReference type="PROSITE" id="PS52015"/>
    </source>
</evidence>
<evidence type="ECO:0000256" key="8">
    <source>
        <dbReference type="ARBA" id="ARBA00022989"/>
    </source>
</evidence>
<dbReference type="EMBL" id="SJZB01000030">
    <property type="protein sequence ID" value="TCJ15102.1"/>
    <property type="molecule type" value="Genomic_DNA"/>
</dbReference>
<dbReference type="InterPro" id="IPR037682">
    <property type="entry name" value="TonB_C"/>
</dbReference>
<dbReference type="GO" id="GO:0015031">
    <property type="term" value="P:protein transport"/>
    <property type="evidence" value="ECO:0007669"/>
    <property type="project" value="UniProtKB-KW"/>
</dbReference>
<evidence type="ECO:0000256" key="9">
    <source>
        <dbReference type="ARBA" id="ARBA00023136"/>
    </source>
</evidence>
<keyword evidence="6" id="KW-0812">Transmembrane</keyword>
<dbReference type="PANTHER" id="PTHR33446:SF2">
    <property type="entry name" value="PROTEIN TONB"/>
    <property type="match status" value="1"/>
</dbReference>
<protein>
    <submittedName>
        <fullName evidence="11">Energy transducer TonB</fullName>
    </submittedName>
</protein>
<dbReference type="Gene3D" id="3.30.1150.10">
    <property type="match status" value="1"/>
</dbReference>
<dbReference type="PROSITE" id="PS52015">
    <property type="entry name" value="TONB_CTD"/>
    <property type="match status" value="1"/>
</dbReference>
<comment type="caution">
    <text evidence="11">The sequence shown here is derived from an EMBL/GenBank/DDBJ whole genome shotgun (WGS) entry which is preliminary data.</text>
</comment>
<name>A0A4V2NVX2_9PROT</name>
<dbReference type="GO" id="GO:0055085">
    <property type="term" value="P:transmembrane transport"/>
    <property type="evidence" value="ECO:0007669"/>
    <property type="project" value="InterPro"/>
</dbReference>
<dbReference type="Pfam" id="PF03544">
    <property type="entry name" value="TonB_C"/>
    <property type="match status" value="1"/>
</dbReference>
<evidence type="ECO:0000256" key="5">
    <source>
        <dbReference type="ARBA" id="ARBA00022519"/>
    </source>
</evidence>
<dbReference type="OrthoDB" id="9792439at2"/>
<evidence type="ECO:0000256" key="7">
    <source>
        <dbReference type="ARBA" id="ARBA00022927"/>
    </source>
</evidence>
<proteinExistence type="inferred from homology"/>
<evidence type="ECO:0000313" key="11">
    <source>
        <dbReference type="EMBL" id="TCJ15102.1"/>
    </source>
</evidence>
<dbReference type="GO" id="GO:0031992">
    <property type="term" value="F:energy transducer activity"/>
    <property type="evidence" value="ECO:0007669"/>
    <property type="project" value="TreeGrafter"/>
</dbReference>